<organism evidence="1 2">
    <name type="scientific">Stylosanthes scabra</name>
    <dbReference type="NCBI Taxonomy" id="79078"/>
    <lineage>
        <taxon>Eukaryota</taxon>
        <taxon>Viridiplantae</taxon>
        <taxon>Streptophyta</taxon>
        <taxon>Embryophyta</taxon>
        <taxon>Tracheophyta</taxon>
        <taxon>Spermatophyta</taxon>
        <taxon>Magnoliopsida</taxon>
        <taxon>eudicotyledons</taxon>
        <taxon>Gunneridae</taxon>
        <taxon>Pentapetalae</taxon>
        <taxon>rosids</taxon>
        <taxon>fabids</taxon>
        <taxon>Fabales</taxon>
        <taxon>Fabaceae</taxon>
        <taxon>Papilionoideae</taxon>
        <taxon>50 kb inversion clade</taxon>
        <taxon>dalbergioids sensu lato</taxon>
        <taxon>Dalbergieae</taxon>
        <taxon>Pterocarpus clade</taxon>
        <taxon>Stylosanthes</taxon>
    </lineage>
</organism>
<evidence type="ECO:0000313" key="2">
    <source>
        <dbReference type="Proteomes" id="UP001341840"/>
    </source>
</evidence>
<protein>
    <submittedName>
        <fullName evidence="1">Uncharacterized protein</fullName>
    </submittedName>
</protein>
<proteinExistence type="predicted"/>
<dbReference type="EMBL" id="JASCZI010091208">
    <property type="protein sequence ID" value="MED6149467.1"/>
    <property type="molecule type" value="Genomic_DNA"/>
</dbReference>
<dbReference type="Proteomes" id="UP001341840">
    <property type="component" value="Unassembled WGS sequence"/>
</dbReference>
<reference evidence="1 2" key="1">
    <citation type="journal article" date="2023" name="Plants (Basel)">
        <title>Bridging the Gap: Combining Genomics and Transcriptomics Approaches to Understand Stylosanthes scabra, an Orphan Legume from the Brazilian Caatinga.</title>
        <authorList>
            <person name="Ferreira-Neto J.R.C."/>
            <person name="da Silva M.D."/>
            <person name="Binneck E."/>
            <person name="de Melo N.F."/>
            <person name="da Silva R.H."/>
            <person name="de Melo A.L.T.M."/>
            <person name="Pandolfi V."/>
            <person name="Bustamante F.O."/>
            <person name="Brasileiro-Vidal A.C."/>
            <person name="Benko-Iseppon A.M."/>
        </authorList>
    </citation>
    <scope>NUCLEOTIDE SEQUENCE [LARGE SCALE GENOMIC DNA]</scope>
    <source>
        <tissue evidence="1">Leaves</tissue>
    </source>
</reference>
<accession>A0ABU6TKZ6</accession>
<gene>
    <name evidence="1" type="ORF">PIB30_062755</name>
</gene>
<evidence type="ECO:0000313" key="1">
    <source>
        <dbReference type="EMBL" id="MED6149467.1"/>
    </source>
</evidence>
<sequence length="83" mass="9247">MKPRHLSEGLLPENKHPCSGDCWTDNISEVRWNLNTAGAEKVKDETTGKGVSSIRERLINFKAQLTSQRMSSVVYGMTSKVVP</sequence>
<comment type="caution">
    <text evidence="1">The sequence shown here is derived from an EMBL/GenBank/DDBJ whole genome shotgun (WGS) entry which is preliminary data.</text>
</comment>
<keyword evidence="2" id="KW-1185">Reference proteome</keyword>
<name>A0ABU6TKZ6_9FABA</name>